<comment type="similarity">
    <text evidence="3">Belongs to the heat shock protein 70 family.</text>
</comment>
<dbReference type="FunFam" id="1.20.1270.10:FF:000001">
    <property type="entry name" value="Molecular chaperone DnaK"/>
    <property type="match status" value="1"/>
</dbReference>
<dbReference type="SUPFAM" id="SSF53067">
    <property type="entry name" value="Actin-like ATPase domain"/>
    <property type="match status" value="2"/>
</dbReference>
<evidence type="ECO:0000256" key="2">
    <source>
        <dbReference type="ARBA" id="ARBA00022840"/>
    </source>
</evidence>
<dbReference type="HAMAP" id="MF_00332">
    <property type="entry name" value="DnaK"/>
    <property type="match status" value="1"/>
</dbReference>
<dbReference type="PRINTS" id="PR00301">
    <property type="entry name" value="HEATSHOCK70"/>
</dbReference>
<feature type="compositionally biased region" description="Acidic residues" evidence="5">
    <location>
        <begin position="760"/>
        <end position="773"/>
    </location>
</feature>
<dbReference type="PROSITE" id="PS00297">
    <property type="entry name" value="HSP70_1"/>
    <property type="match status" value="1"/>
</dbReference>
<evidence type="ECO:0008006" key="8">
    <source>
        <dbReference type="Google" id="ProtNLM"/>
    </source>
</evidence>
<dbReference type="PROSITE" id="PS01036">
    <property type="entry name" value="HSP70_3"/>
    <property type="match status" value="1"/>
</dbReference>
<keyword evidence="4" id="KW-0175">Coiled coil</keyword>
<protein>
    <recommendedName>
        <fullName evidence="8">Heat shock protein 70</fullName>
    </recommendedName>
</protein>
<dbReference type="InterPro" id="IPR018181">
    <property type="entry name" value="Heat_shock_70_CS"/>
</dbReference>
<reference evidence="6" key="1">
    <citation type="submission" date="2022-12" db="EMBL/GenBank/DDBJ databases">
        <title>Draft genome assemblies for two species of Escallonia (Escalloniales).</title>
        <authorList>
            <person name="Chanderbali A."/>
            <person name="Dervinis C."/>
            <person name="Anghel I."/>
            <person name="Soltis D."/>
            <person name="Soltis P."/>
            <person name="Zapata F."/>
        </authorList>
    </citation>
    <scope>NUCLEOTIDE SEQUENCE</scope>
    <source>
        <strain evidence="6">UCBG64.0493</strain>
        <tissue evidence="6">Leaf</tissue>
    </source>
</reference>
<dbReference type="FunFam" id="3.30.420.40:FF:000004">
    <property type="entry name" value="Molecular chaperone DnaK"/>
    <property type="match status" value="1"/>
</dbReference>
<gene>
    <name evidence="6" type="ORF">RJ639_036511</name>
</gene>
<evidence type="ECO:0000313" key="7">
    <source>
        <dbReference type="Proteomes" id="UP001188597"/>
    </source>
</evidence>
<dbReference type="EMBL" id="JAVXUP010000304">
    <property type="protein sequence ID" value="KAK3031451.1"/>
    <property type="molecule type" value="Genomic_DNA"/>
</dbReference>
<dbReference type="FunFam" id="3.90.640.10:FF:000003">
    <property type="entry name" value="Molecular chaperone DnaK"/>
    <property type="match status" value="1"/>
</dbReference>
<dbReference type="Gene3D" id="3.90.640.10">
    <property type="entry name" value="Actin, Chain A, domain 4"/>
    <property type="match status" value="1"/>
</dbReference>
<dbReference type="Gene3D" id="1.20.1270.10">
    <property type="match status" value="1"/>
</dbReference>
<dbReference type="Proteomes" id="UP001188597">
    <property type="component" value="Unassembled WGS sequence"/>
</dbReference>
<dbReference type="GO" id="GO:0051082">
    <property type="term" value="F:unfolded protein binding"/>
    <property type="evidence" value="ECO:0007669"/>
    <property type="project" value="InterPro"/>
</dbReference>
<dbReference type="AlphaFoldDB" id="A0AA88WP92"/>
<feature type="compositionally biased region" description="Low complexity" evidence="5">
    <location>
        <begin position="742"/>
        <end position="753"/>
    </location>
</feature>
<comment type="caution">
    <text evidence="6">The sequence shown here is derived from an EMBL/GenBank/DDBJ whole genome shotgun (WGS) entry which is preliminary data.</text>
</comment>
<feature type="region of interest" description="Disordered" evidence="5">
    <location>
        <begin position="730"/>
        <end position="773"/>
    </location>
</feature>
<dbReference type="NCBIfam" id="NF001413">
    <property type="entry name" value="PRK00290.1"/>
    <property type="match status" value="1"/>
</dbReference>
<sequence>MASQVHVLGTSLFSRAPNRHASTTPFLGNSGKIFFKTNTKASRRRHGLAAVRPLRVVSEKVVGIDLGTTNSAVAAMEGGQPTVITNVEGQRTTPSVMAFDRNGNRLVGQIAKRQAVVNPENTFHSVKRFIGRKMREVDEESKQVPYKVVCDENGNVKLDCPAVGKQFAPEEISAQVSGCAVVLETGASLEEGSDANIVLVLTSGDRRKLELHMARWEGGGYIFHYCVMAPNTFTAAMERMQVKESLASSSEVLRKLVDDASKFLSDKVAKAVITVPAYFNDSQRTATKDAGRIAGLDVLRIINEPTAASLAYGFDKKSNETILVFDLGGGTFDVSVLEVGDGVFEVLSTSGDTHLGGDDFDKRIVDWLAGNFKNEEGIDLLKDKQALQRLMEAAEKAKMELSSLTQTTISLPFITATADGPKHVDTTLTRAKFEDLCSDLIDRLQTPAENAIKDAKLSFKNIDEVVLVGGSTRMPAVQELVKNMTGKVPNVTVNPDEVVALGAAVQAGVLAGDVSNIVLLDVTPLSLGLETLGGVMTKIIPRNTTLPTSKSEVFSTAADGQTSVEIKVLQGEREFVKDNKSLGSFRLDGILPAPRGVPQIEVKFDIDANGILSVTAVDKGTGKKQDIIITGASTLPTDEVDRMVKEAEKFAKEDKERREAIDTKNQGESAVYQTEKQLKELGDKVPASVKDKVEAKLRELKDALSGGSTQTIKDAMAALNQEVMQLGQSVYNQPGAAGAGSPGPSDTGASSASQTSNDAGDGDVIDADFSESK</sequence>
<dbReference type="Gene3D" id="2.60.34.10">
    <property type="entry name" value="Substrate Binding Domain Of DNAk, Chain A, domain 1"/>
    <property type="match status" value="1"/>
</dbReference>
<dbReference type="FunFam" id="2.60.34.10:FF:000014">
    <property type="entry name" value="Chaperone protein DnaK HSP70"/>
    <property type="match status" value="1"/>
</dbReference>
<feature type="coiled-coil region" evidence="4">
    <location>
        <begin position="380"/>
        <end position="407"/>
    </location>
</feature>
<evidence type="ECO:0000256" key="3">
    <source>
        <dbReference type="RuleBase" id="RU003322"/>
    </source>
</evidence>
<dbReference type="GO" id="GO:0009408">
    <property type="term" value="P:response to heat"/>
    <property type="evidence" value="ECO:0007669"/>
    <property type="project" value="UniProtKB-ARBA"/>
</dbReference>
<dbReference type="GO" id="GO:0140662">
    <property type="term" value="F:ATP-dependent protein folding chaperone"/>
    <property type="evidence" value="ECO:0007669"/>
    <property type="project" value="InterPro"/>
</dbReference>
<dbReference type="InterPro" id="IPR029048">
    <property type="entry name" value="HSP70_C_sf"/>
</dbReference>
<evidence type="ECO:0000256" key="4">
    <source>
        <dbReference type="SAM" id="Coils"/>
    </source>
</evidence>
<dbReference type="InterPro" id="IPR012725">
    <property type="entry name" value="Chaperone_DnaK"/>
</dbReference>
<dbReference type="CDD" id="cd10234">
    <property type="entry name" value="ASKHA_NBD_HSP70_DnaK-like"/>
    <property type="match status" value="1"/>
</dbReference>
<dbReference type="InterPro" id="IPR043129">
    <property type="entry name" value="ATPase_NBD"/>
</dbReference>
<dbReference type="InterPro" id="IPR029047">
    <property type="entry name" value="HSP70_peptide-bd_sf"/>
</dbReference>
<keyword evidence="7" id="KW-1185">Reference proteome</keyword>
<organism evidence="6 7">
    <name type="scientific">Escallonia herrerae</name>
    <dbReference type="NCBI Taxonomy" id="1293975"/>
    <lineage>
        <taxon>Eukaryota</taxon>
        <taxon>Viridiplantae</taxon>
        <taxon>Streptophyta</taxon>
        <taxon>Embryophyta</taxon>
        <taxon>Tracheophyta</taxon>
        <taxon>Spermatophyta</taxon>
        <taxon>Magnoliopsida</taxon>
        <taxon>eudicotyledons</taxon>
        <taxon>Gunneridae</taxon>
        <taxon>Pentapetalae</taxon>
        <taxon>asterids</taxon>
        <taxon>campanulids</taxon>
        <taxon>Escalloniales</taxon>
        <taxon>Escalloniaceae</taxon>
        <taxon>Escallonia</taxon>
    </lineage>
</organism>
<keyword evidence="1 3" id="KW-0547">Nucleotide-binding</keyword>
<evidence type="ECO:0000313" key="6">
    <source>
        <dbReference type="EMBL" id="KAK3031451.1"/>
    </source>
</evidence>
<dbReference type="FunFam" id="3.30.420.40:FF:000171">
    <property type="entry name" value="Heat shock 70 kDa protein 4"/>
    <property type="match status" value="1"/>
</dbReference>
<name>A0AA88WP92_9ASTE</name>
<dbReference type="InterPro" id="IPR013126">
    <property type="entry name" value="Hsp_70_fam"/>
</dbReference>
<dbReference type="PROSITE" id="PS00329">
    <property type="entry name" value="HSP70_2"/>
    <property type="match status" value="1"/>
</dbReference>
<evidence type="ECO:0000256" key="5">
    <source>
        <dbReference type="SAM" id="MobiDB-lite"/>
    </source>
</evidence>
<dbReference type="SUPFAM" id="SSF100920">
    <property type="entry name" value="Heat shock protein 70kD (HSP70), peptide-binding domain"/>
    <property type="match status" value="1"/>
</dbReference>
<proteinExistence type="inferred from homology"/>
<dbReference type="SUPFAM" id="SSF100934">
    <property type="entry name" value="Heat shock protein 70kD (HSP70), C-terminal subdomain"/>
    <property type="match status" value="1"/>
</dbReference>
<dbReference type="PANTHER" id="PTHR19375">
    <property type="entry name" value="HEAT SHOCK PROTEIN 70KDA"/>
    <property type="match status" value="1"/>
</dbReference>
<accession>A0AA88WP92</accession>
<dbReference type="Gene3D" id="3.30.420.40">
    <property type="match status" value="3"/>
</dbReference>
<keyword evidence="2 3" id="KW-0067">ATP-binding</keyword>
<dbReference type="Pfam" id="PF00012">
    <property type="entry name" value="HSP70"/>
    <property type="match status" value="2"/>
</dbReference>
<evidence type="ECO:0000256" key="1">
    <source>
        <dbReference type="ARBA" id="ARBA00022741"/>
    </source>
</evidence>
<dbReference type="GO" id="GO:0005524">
    <property type="term" value="F:ATP binding"/>
    <property type="evidence" value="ECO:0007669"/>
    <property type="project" value="UniProtKB-KW"/>
</dbReference>